<dbReference type="AlphaFoldDB" id="A0AA44F8W5"/>
<dbReference type="RefSeq" id="WP_157951567.1">
    <property type="nucleotide sequence ID" value="NZ_CP123839.1"/>
</dbReference>
<dbReference type="Proteomes" id="UP000702952">
    <property type="component" value="Unassembled WGS sequence"/>
</dbReference>
<feature type="transmembrane region" description="Helical" evidence="1">
    <location>
        <begin position="7"/>
        <end position="28"/>
    </location>
</feature>
<gene>
    <name evidence="2" type="ORF">G6M46_22255</name>
</gene>
<protein>
    <submittedName>
        <fullName evidence="2">Uncharacterized protein</fullName>
    </submittedName>
</protein>
<keyword evidence="1" id="KW-0472">Membrane</keyword>
<reference evidence="2" key="1">
    <citation type="journal article" date="2020" name="Science">
        <title>Unexpected conservation and global transmission of agrobacterial virulence plasmids.</title>
        <authorList>
            <person name="Weisberg A.J."/>
            <person name="Davis E.W. 2nd"/>
            <person name="Tabima J."/>
            <person name="Belcher M.S."/>
            <person name="Miller M."/>
            <person name="Kuo C.H."/>
            <person name="Loper J.E."/>
            <person name="Grunwald N.J."/>
            <person name="Putnam M.L."/>
            <person name="Chang J.H."/>
        </authorList>
    </citation>
    <scope>NUCLEOTIDE SEQUENCE</scope>
    <source>
        <strain evidence="2">17-1853-1a</strain>
    </source>
</reference>
<evidence type="ECO:0000313" key="2">
    <source>
        <dbReference type="EMBL" id="NTC30858.1"/>
    </source>
</evidence>
<proteinExistence type="predicted"/>
<sequence>MSDLIRSFKGIALATAAGVIILLQFTILSAALDFVTSFLLIVVGFLAGRFSK</sequence>
<keyword evidence="1" id="KW-1133">Transmembrane helix</keyword>
<keyword evidence="1" id="KW-0812">Transmembrane</keyword>
<dbReference type="EMBL" id="JAAMAY010000033">
    <property type="protein sequence ID" value="NTC30858.1"/>
    <property type="molecule type" value="Genomic_DNA"/>
</dbReference>
<feature type="transmembrane region" description="Helical" evidence="1">
    <location>
        <begin position="34"/>
        <end position="51"/>
    </location>
</feature>
<accession>A0AA44F8W5</accession>
<name>A0AA44F8W5_AGRTU</name>
<evidence type="ECO:0000313" key="3">
    <source>
        <dbReference type="Proteomes" id="UP000702952"/>
    </source>
</evidence>
<organism evidence="2 3">
    <name type="scientific">Agrobacterium tumefaciens</name>
    <dbReference type="NCBI Taxonomy" id="358"/>
    <lineage>
        <taxon>Bacteria</taxon>
        <taxon>Pseudomonadati</taxon>
        <taxon>Pseudomonadota</taxon>
        <taxon>Alphaproteobacteria</taxon>
        <taxon>Hyphomicrobiales</taxon>
        <taxon>Rhizobiaceae</taxon>
        <taxon>Rhizobium/Agrobacterium group</taxon>
        <taxon>Agrobacterium</taxon>
        <taxon>Agrobacterium tumefaciens complex</taxon>
    </lineage>
</organism>
<comment type="caution">
    <text evidence="2">The sequence shown here is derived from an EMBL/GenBank/DDBJ whole genome shotgun (WGS) entry which is preliminary data.</text>
</comment>
<evidence type="ECO:0000256" key="1">
    <source>
        <dbReference type="SAM" id="Phobius"/>
    </source>
</evidence>